<dbReference type="SUPFAM" id="SSF50998">
    <property type="entry name" value="Quinoprotein alcohol dehydrogenase-like"/>
    <property type="match status" value="1"/>
</dbReference>
<accession>A0A919UAI8</accession>
<reference evidence="2" key="1">
    <citation type="submission" date="2021-01" db="EMBL/GenBank/DDBJ databases">
        <title>Whole genome shotgun sequence of Dactylosporangium siamense NBRC 106093.</title>
        <authorList>
            <person name="Komaki H."/>
            <person name="Tamura T."/>
        </authorList>
    </citation>
    <scope>NUCLEOTIDE SEQUENCE</scope>
    <source>
        <strain evidence="2">NBRC 106093</strain>
    </source>
</reference>
<name>A0A919UAI8_9ACTN</name>
<dbReference type="Proteomes" id="UP000660611">
    <property type="component" value="Unassembled WGS sequence"/>
</dbReference>
<protein>
    <recommendedName>
        <fullName evidence="1">Pyrrolo-quinoline quinone repeat domain-containing protein</fullName>
    </recommendedName>
</protein>
<keyword evidence="3" id="KW-1185">Reference proteome</keyword>
<gene>
    <name evidence="2" type="ORF">Dsi01nite_061130</name>
</gene>
<evidence type="ECO:0000259" key="1">
    <source>
        <dbReference type="Pfam" id="PF13360"/>
    </source>
</evidence>
<dbReference type="InterPro" id="IPR002372">
    <property type="entry name" value="PQQ_rpt_dom"/>
</dbReference>
<dbReference type="InterPro" id="IPR015943">
    <property type="entry name" value="WD40/YVTN_repeat-like_dom_sf"/>
</dbReference>
<organism evidence="2 3">
    <name type="scientific">Dactylosporangium siamense</name>
    <dbReference type="NCBI Taxonomy" id="685454"/>
    <lineage>
        <taxon>Bacteria</taxon>
        <taxon>Bacillati</taxon>
        <taxon>Actinomycetota</taxon>
        <taxon>Actinomycetes</taxon>
        <taxon>Micromonosporales</taxon>
        <taxon>Micromonosporaceae</taxon>
        <taxon>Dactylosporangium</taxon>
    </lineage>
</organism>
<evidence type="ECO:0000313" key="2">
    <source>
        <dbReference type="EMBL" id="GIG48072.1"/>
    </source>
</evidence>
<dbReference type="AlphaFoldDB" id="A0A919UAI8"/>
<proteinExistence type="predicted"/>
<feature type="domain" description="Pyrrolo-quinoline quinone repeat" evidence="1">
    <location>
        <begin position="184"/>
        <end position="304"/>
    </location>
</feature>
<dbReference type="Gene3D" id="2.130.10.10">
    <property type="entry name" value="YVTN repeat-like/Quinoprotein amine dehydrogenase"/>
    <property type="match status" value="2"/>
</dbReference>
<dbReference type="Pfam" id="PF13360">
    <property type="entry name" value="PQQ_2"/>
    <property type="match status" value="2"/>
</dbReference>
<comment type="caution">
    <text evidence="2">The sequence shown here is derived from an EMBL/GenBank/DDBJ whole genome shotgun (WGS) entry which is preliminary data.</text>
</comment>
<sequence length="425" mass="44003">MSNRIGETDAVIDLDAPGPVRALPAPPSRRRWLPLGLLAVLLLLLPGGGGSGLPPGPSVVLDGDGIGDLRADGDTLFLLGRTAVAAYRMPGGARRWSVPVPPGAKLLAASRGRVVLSLEEAAIVGLDAATGAQVWRREGAVPSLPSGEGPPGVLLARADGVIDGRLLGLDIGTGAVRWELGTPAVRRVLLAGDGRPEIVDLDPGGLLLIRDAGSAAVVRTVALPGLDPVDGFDVSGDRLLVYHFERTTLLVSAVFDLATGRRLWQRTDMAAAGGLWWCGTLLCGGSVGRTTVVDPDTGDQRWSITGWTDLGPFEAGLMWATVPTPNTADPALGAVVLDAVTGRVVRRFGPWDVVAALPGHAALVTGRNPGGSLVGRLDLTTGAVTVLGRTEHWPAPPKCLVTATLLACHRERVSVWRLCGAAVCA</sequence>
<evidence type="ECO:0000313" key="3">
    <source>
        <dbReference type="Proteomes" id="UP000660611"/>
    </source>
</evidence>
<feature type="domain" description="Pyrrolo-quinoline quinone repeat" evidence="1">
    <location>
        <begin position="71"/>
        <end position="183"/>
    </location>
</feature>
<dbReference type="InterPro" id="IPR011047">
    <property type="entry name" value="Quinoprotein_ADH-like_sf"/>
</dbReference>
<dbReference type="EMBL" id="BONQ01000094">
    <property type="protein sequence ID" value="GIG48072.1"/>
    <property type="molecule type" value="Genomic_DNA"/>
</dbReference>